<evidence type="ECO:0000256" key="1">
    <source>
        <dbReference type="SAM" id="Phobius"/>
    </source>
</evidence>
<dbReference type="AlphaFoldDB" id="A0A7Y4IL44"/>
<keyword evidence="1" id="KW-1133">Transmembrane helix</keyword>
<name>A0A7Y4IL44_MYXXA</name>
<accession>A0A7Y4IL44</accession>
<sequence length="177" mass="19143">MKSLNRRQHSRGITLLEVLATMAILLLGIGAAMLVVTQTSTSNRRSLSATQAQLIAEQALENITLLGCTVQPPCINLVGLDETYTLFQTSSGELRNAPHPNPKVIAREYQVVVDVDVPSQLATIEPGSTVPADLTRNLIPGQAGTTGNIAHVRVTVSWLEPGRRDRQVVMLQTRMAP</sequence>
<keyword evidence="1" id="KW-0472">Membrane</keyword>
<dbReference type="EMBL" id="JABFNT010000061">
    <property type="protein sequence ID" value="NOJ80560.1"/>
    <property type="molecule type" value="Genomic_DNA"/>
</dbReference>
<dbReference type="Proteomes" id="UP000533080">
    <property type="component" value="Unassembled WGS sequence"/>
</dbReference>
<keyword evidence="1" id="KW-0812">Transmembrane</keyword>
<proteinExistence type="predicted"/>
<evidence type="ECO:0000313" key="3">
    <source>
        <dbReference type="Proteomes" id="UP000533080"/>
    </source>
</evidence>
<comment type="caution">
    <text evidence="2">The sequence shown here is derived from an EMBL/GenBank/DDBJ whole genome shotgun (WGS) entry which is preliminary data.</text>
</comment>
<dbReference type="Pfam" id="PF07963">
    <property type="entry name" value="N_methyl"/>
    <property type="match status" value="1"/>
</dbReference>
<dbReference type="InterPro" id="IPR012902">
    <property type="entry name" value="N_methyl_site"/>
</dbReference>
<reference evidence="2 3" key="1">
    <citation type="submission" date="2020-05" db="EMBL/GenBank/DDBJ databases">
        <authorList>
            <person name="Whitworth D."/>
        </authorList>
    </citation>
    <scope>NUCLEOTIDE SEQUENCE [LARGE SCALE GENOMIC DNA]</scope>
    <source>
        <strain evidence="2 3">AM005</strain>
    </source>
</reference>
<protein>
    <submittedName>
        <fullName evidence="2">Type II secretion system protein</fullName>
    </submittedName>
</protein>
<gene>
    <name evidence="2" type="ORF">HNV28_19875</name>
</gene>
<dbReference type="RefSeq" id="WP_171442719.1">
    <property type="nucleotide sequence ID" value="NZ_JABFNS010000059.1"/>
</dbReference>
<evidence type="ECO:0000313" key="2">
    <source>
        <dbReference type="EMBL" id="NOJ80560.1"/>
    </source>
</evidence>
<feature type="transmembrane region" description="Helical" evidence="1">
    <location>
        <begin position="12"/>
        <end position="36"/>
    </location>
</feature>
<organism evidence="2 3">
    <name type="scientific">Myxococcus xanthus</name>
    <dbReference type="NCBI Taxonomy" id="34"/>
    <lineage>
        <taxon>Bacteria</taxon>
        <taxon>Pseudomonadati</taxon>
        <taxon>Myxococcota</taxon>
        <taxon>Myxococcia</taxon>
        <taxon>Myxococcales</taxon>
        <taxon>Cystobacterineae</taxon>
        <taxon>Myxococcaceae</taxon>
        <taxon>Myxococcus</taxon>
    </lineage>
</organism>